<organism evidence="4 5">
    <name type="scientific">Stutzerimonas frequens</name>
    <dbReference type="NCBI Taxonomy" id="2968969"/>
    <lineage>
        <taxon>Bacteria</taxon>
        <taxon>Pseudomonadati</taxon>
        <taxon>Pseudomonadota</taxon>
        <taxon>Gammaproteobacteria</taxon>
        <taxon>Pseudomonadales</taxon>
        <taxon>Pseudomonadaceae</taxon>
        <taxon>Stutzerimonas</taxon>
    </lineage>
</organism>
<dbReference type="InterPro" id="IPR018232">
    <property type="entry name" value="Glyco_hydro_37_CS"/>
</dbReference>
<keyword evidence="5" id="KW-1185">Reference proteome</keyword>
<sequence>MELQRAMTDIPPCQPFSHDTSAISRADTLTPAERYQELFVAVQMQRVFADSKTFVDCAPRRHPEVILEAYRARCNEPGFDLGAFVHEHFSLYEMPAREFVANPDDSLAEHIDRLWPVLTRQPQDHPAHSSLLPLPYDYVVPGGRFTELYYWDSYFTMLGLDESGHCDLLRSMADNFAYLIDTYGHVPNGNRTYYLGRSQPPVFALMTELFEETGVHRASDYLPQLRKEYAFWMEGADSLRPGEQHRRCVCLADGVVLNRYWDERDTPREESYREDVETARASCRPRHEVYRDLRAGAESGWDFSSRWLDDAHRLATIRTTGILPIDLNALLYKLERQIAELSAVKGQHSCAETFAQRAESRRAAIDRYLWNPRCGAYFDYDWQRGRPRDNLTAATLAPLFVRMAGVEQAAAVAATVRERLLAPGGLATTEISGSGEQWDRPNGWAPLQWMAIRGLQHYGHNALALEIEERWLTIVSHLFERENKLVEKYVLRPCTEHAGGGEYPLQDGFGWTNGVTRKLMQEDPNHEANRCRAGQCSQIDRSGRERLGSGNGGRRP</sequence>
<dbReference type="PANTHER" id="PTHR23403">
    <property type="entry name" value="TREHALASE"/>
    <property type="match status" value="1"/>
</dbReference>
<reference evidence="4 5" key="1">
    <citation type="submission" date="2020-12" db="EMBL/GenBank/DDBJ databases">
        <title>FDA dAtabase for Regulatory Grade micrObial Sequences (FDA-ARGOS): Supporting development and validation of Infectious Disease Dx tests.</title>
        <authorList>
            <person name="Sproer C."/>
            <person name="Gronow S."/>
            <person name="Severitt S."/>
            <person name="Schroder I."/>
            <person name="Tallon L."/>
            <person name="Sadzewicz L."/>
            <person name="Zhao X."/>
            <person name="Boylan J."/>
            <person name="Ott S."/>
            <person name="Bowen H."/>
            <person name="Vavikolanu K."/>
            <person name="Mehta A."/>
            <person name="Aluvathingal J."/>
            <person name="Nadendla S."/>
            <person name="Lowell S."/>
            <person name="Myers T."/>
            <person name="Yan Y."/>
            <person name="Sichtig H."/>
        </authorList>
    </citation>
    <scope>NUCLEOTIDE SEQUENCE [LARGE SCALE GENOMIC DNA]</scope>
    <source>
        <strain evidence="4 5">FDAARGOS_877</strain>
    </source>
</reference>
<name>A0ABX6XWE5_9GAMM</name>
<proteinExistence type="predicted"/>
<dbReference type="InterPro" id="IPR012341">
    <property type="entry name" value="6hp_glycosidase-like_sf"/>
</dbReference>
<dbReference type="Pfam" id="PF01204">
    <property type="entry name" value="Trehalase"/>
    <property type="match status" value="1"/>
</dbReference>
<dbReference type="NCBIfam" id="NF009773">
    <property type="entry name" value="PRK13270.1"/>
    <property type="match status" value="1"/>
</dbReference>
<protein>
    <submittedName>
        <fullName evidence="4">Alpha,alpha-trehalase TreF</fullName>
    </submittedName>
</protein>
<gene>
    <name evidence="4" type="primary">treF</name>
    <name evidence="4" type="ORF">I6G34_03175</name>
</gene>
<dbReference type="SUPFAM" id="SSF48208">
    <property type="entry name" value="Six-hairpin glycosidases"/>
    <property type="match status" value="1"/>
</dbReference>
<keyword evidence="1" id="KW-0378">Hydrolase</keyword>
<dbReference type="InterPro" id="IPR008928">
    <property type="entry name" value="6-hairpin_glycosidase_sf"/>
</dbReference>
<keyword evidence="2" id="KW-0326">Glycosidase</keyword>
<dbReference type="NCBIfam" id="NF009774">
    <property type="entry name" value="PRK13271.1"/>
    <property type="match status" value="1"/>
</dbReference>
<dbReference type="Gene3D" id="1.50.10.10">
    <property type="match status" value="1"/>
</dbReference>
<dbReference type="PANTHER" id="PTHR23403:SF8">
    <property type="entry name" value="CYTOPLASMIC TREHALASE"/>
    <property type="match status" value="1"/>
</dbReference>
<dbReference type="EMBL" id="CP065720">
    <property type="protein sequence ID" value="QPT18381.1"/>
    <property type="molecule type" value="Genomic_DNA"/>
</dbReference>
<evidence type="ECO:0000256" key="2">
    <source>
        <dbReference type="ARBA" id="ARBA00023295"/>
    </source>
</evidence>
<dbReference type="PROSITE" id="PS00927">
    <property type="entry name" value="TREHALASE_1"/>
    <property type="match status" value="1"/>
</dbReference>
<dbReference type="PRINTS" id="PR00744">
    <property type="entry name" value="GLHYDRLASE37"/>
</dbReference>
<dbReference type="PROSITE" id="PS00928">
    <property type="entry name" value="TREHALASE_2"/>
    <property type="match status" value="1"/>
</dbReference>
<feature type="region of interest" description="Disordered" evidence="3">
    <location>
        <begin position="524"/>
        <end position="556"/>
    </location>
</feature>
<accession>A0ABX6XWE5</accession>
<dbReference type="InterPro" id="IPR001661">
    <property type="entry name" value="Glyco_hydro_37"/>
</dbReference>
<dbReference type="Proteomes" id="UP000595058">
    <property type="component" value="Chromosome"/>
</dbReference>
<evidence type="ECO:0000313" key="4">
    <source>
        <dbReference type="EMBL" id="QPT18381.1"/>
    </source>
</evidence>
<evidence type="ECO:0000256" key="3">
    <source>
        <dbReference type="SAM" id="MobiDB-lite"/>
    </source>
</evidence>
<evidence type="ECO:0000313" key="5">
    <source>
        <dbReference type="Proteomes" id="UP000595058"/>
    </source>
</evidence>
<evidence type="ECO:0000256" key="1">
    <source>
        <dbReference type="ARBA" id="ARBA00022801"/>
    </source>
</evidence>